<sequence length="135" mass="15464">MNILTLLLRIANSLPHLHWLSLGLALSPRTYGSKHTYASFFQWTHRTSKMFHKLNITDLLENSQGSLTTLTIDLGFLQLNPCWNIDPDVRLIRPSEPNGSFGWTMRAKDGDLYSCPTTPEGRKFQSDWPYISLNI</sequence>
<dbReference type="EMBL" id="ML769441">
    <property type="protein sequence ID" value="KAE9401856.1"/>
    <property type="molecule type" value="Genomic_DNA"/>
</dbReference>
<name>A0A6A4HUJ7_9AGAR</name>
<organism evidence="2 3">
    <name type="scientific">Gymnopus androsaceus JB14</name>
    <dbReference type="NCBI Taxonomy" id="1447944"/>
    <lineage>
        <taxon>Eukaryota</taxon>
        <taxon>Fungi</taxon>
        <taxon>Dikarya</taxon>
        <taxon>Basidiomycota</taxon>
        <taxon>Agaricomycotina</taxon>
        <taxon>Agaricomycetes</taxon>
        <taxon>Agaricomycetidae</taxon>
        <taxon>Agaricales</taxon>
        <taxon>Marasmiineae</taxon>
        <taxon>Omphalotaceae</taxon>
        <taxon>Gymnopus</taxon>
    </lineage>
</organism>
<dbReference type="AlphaFoldDB" id="A0A6A4HUJ7"/>
<dbReference type="Proteomes" id="UP000799118">
    <property type="component" value="Unassembled WGS sequence"/>
</dbReference>
<keyword evidence="1" id="KW-0732">Signal</keyword>
<feature type="chain" id="PRO_5025619931" evidence="1">
    <location>
        <begin position="33"/>
        <end position="135"/>
    </location>
</feature>
<feature type="signal peptide" evidence="1">
    <location>
        <begin position="1"/>
        <end position="32"/>
    </location>
</feature>
<accession>A0A6A4HUJ7</accession>
<reference evidence="2" key="1">
    <citation type="journal article" date="2019" name="Environ. Microbiol.">
        <title>Fungal ecological strategies reflected in gene transcription - a case study of two litter decomposers.</title>
        <authorList>
            <person name="Barbi F."/>
            <person name="Kohler A."/>
            <person name="Barry K."/>
            <person name="Baskaran P."/>
            <person name="Daum C."/>
            <person name="Fauchery L."/>
            <person name="Ihrmark K."/>
            <person name="Kuo A."/>
            <person name="LaButti K."/>
            <person name="Lipzen A."/>
            <person name="Morin E."/>
            <person name="Grigoriev I.V."/>
            <person name="Henrissat B."/>
            <person name="Lindahl B."/>
            <person name="Martin F."/>
        </authorList>
    </citation>
    <scope>NUCLEOTIDE SEQUENCE</scope>
    <source>
        <strain evidence="2">JB14</strain>
    </source>
</reference>
<proteinExistence type="predicted"/>
<gene>
    <name evidence="2" type="ORF">BT96DRAFT_918598</name>
</gene>
<protein>
    <submittedName>
        <fullName evidence="2">Uncharacterized protein</fullName>
    </submittedName>
</protein>
<evidence type="ECO:0000256" key="1">
    <source>
        <dbReference type="SAM" id="SignalP"/>
    </source>
</evidence>
<keyword evidence="3" id="KW-1185">Reference proteome</keyword>
<evidence type="ECO:0000313" key="3">
    <source>
        <dbReference type="Proteomes" id="UP000799118"/>
    </source>
</evidence>
<evidence type="ECO:0000313" key="2">
    <source>
        <dbReference type="EMBL" id="KAE9401856.1"/>
    </source>
</evidence>